<comment type="caution">
    <text evidence="12">The sequence shown here is derived from an EMBL/GenBank/DDBJ whole genome shotgun (WGS) entry which is preliminary data.</text>
</comment>
<feature type="transmembrane region" description="Helical" evidence="11">
    <location>
        <begin position="189"/>
        <end position="217"/>
    </location>
</feature>
<dbReference type="Pfam" id="PF00822">
    <property type="entry name" value="PMP22_Claudin"/>
    <property type="match status" value="1"/>
</dbReference>
<evidence type="ECO:0000256" key="2">
    <source>
        <dbReference type="ARBA" id="ARBA00004651"/>
    </source>
</evidence>
<dbReference type="OrthoDB" id="8790791at2759"/>
<organism evidence="12 13">
    <name type="scientific">Hemibagrus wyckioides</name>
    <dbReference type="NCBI Taxonomy" id="337641"/>
    <lineage>
        <taxon>Eukaryota</taxon>
        <taxon>Metazoa</taxon>
        <taxon>Chordata</taxon>
        <taxon>Craniata</taxon>
        <taxon>Vertebrata</taxon>
        <taxon>Euteleostomi</taxon>
        <taxon>Actinopterygii</taxon>
        <taxon>Neopterygii</taxon>
        <taxon>Teleostei</taxon>
        <taxon>Ostariophysi</taxon>
        <taxon>Siluriformes</taxon>
        <taxon>Bagridae</taxon>
        <taxon>Hemibagrus</taxon>
    </lineage>
</organism>
<dbReference type="Proteomes" id="UP000824219">
    <property type="component" value="Linkage Group LG16"/>
</dbReference>
<dbReference type="PRINTS" id="PR01077">
    <property type="entry name" value="CLAUDIN"/>
</dbReference>
<evidence type="ECO:0000256" key="5">
    <source>
        <dbReference type="ARBA" id="ARBA00022475"/>
    </source>
</evidence>
<keyword evidence="8 11" id="KW-1133">Transmembrane helix</keyword>
<dbReference type="AlphaFoldDB" id="A0A9D3NIP2"/>
<keyword evidence="9 11" id="KW-0472">Membrane</keyword>
<keyword evidence="6 11" id="KW-0812">Transmembrane</keyword>
<evidence type="ECO:0000256" key="4">
    <source>
        <dbReference type="ARBA" id="ARBA00022427"/>
    </source>
</evidence>
<evidence type="ECO:0000313" key="13">
    <source>
        <dbReference type="Proteomes" id="UP000824219"/>
    </source>
</evidence>
<keyword evidence="13" id="KW-1185">Reference proteome</keyword>
<sequence length="300" mass="32833">MQCLRNFPVRALHSPLAIKVSCACESSNSTMRTPGILIFGLVLAPCGWILDLTSTVAPNWRQLYSIANQPVDVVMNQGIWDICKSSTITTDMNCNLRGNDQTYFNNQVIPVAQGLMIASLIVTALGLALVTPATRCWTDRPPRWVLAGVGGILIFCSGVLTIIPIAWYTNVLTRLNTTTAFSNPQSPDIRVGYCIVLGYIGGIMEVLGGFVICMGFCRCCGGRNRGEKPQQMRTTRYTSRAPNPVPHPRTNIPRSVTPSSSGTPYSRNSLDDELDYPRAKAQRKGTVNPAYNGRPYDADL</sequence>
<gene>
    <name evidence="12" type="ORF">KOW79_014156</name>
</gene>
<dbReference type="InterPro" id="IPR006187">
    <property type="entry name" value="Claudin"/>
</dbReference>
<evidence type="ECO:0000256" key="6">
    <source>
        <dbReference type="ARBA" id="ARBA00022692"/>
    </source>
</evidence>
<dbReference type="EMBL" id="JAHKSW010000016">
    <property type="protein sequence ID" value="KAG7322810.1"/>
    <property type="molecule type" value="Genomic_DNA"/>
</dbReference>
<evidence type="ECO:0000256" key="8">
    <source>
        <dbReference type="ARBA" id="ARBA00022989"/>
    </source>
</evidence>
<feature type="transmembrane region" description="Helical" evidence="11">
    <location>
        <begin position="36"/>
        <end position="57"/>
    </location>
</feature>
<keyword evidence="5" id="KW-1003">Cell membrane</keyword>
<protein>
    <recommendedName>
        <fullName evidence="14">Claudin 23a</fullName>
    </recommendedName>
</protein>
<evidence type="ECO:0000313" key="12">
    <source>
        <dbReference type="EMBL" id="KAG7322810.1"/>
    </source>
</evidence>
<proteinExistence type="inferred from homology"/>
<dbReference type="GO" id="GO:0005198">
    <property type="term" value="F:structural molecule activity"/>
    <property type="evidence" value="ECO:0007669"/>
    <property type="project" value="InterPro"/>
</dbReference>
<dbReference type="Gene3D" id="1.20.140.150">
    <property type="match status" value="1"/>
</dbReference>
<feature type="compositionally biased region" description="Polar residues" evidence="10">
    <location>
        <begin position="231"/>
        <end position="241"/>
    </location>
</feature>
<reference evidence="12 13" key="1">
    <citation type="submission" date="2021-06" db="EMBL/GenBank/DDBJ databases">
        <title>Chromosome-level genome assembly of the red-tail catfish (Hemibagrus wyckioides).</title>
        <authorList>
            <person name="Shao F."/>
        </authorList>
    </citation>
    <scope>NUCLEOTIDE SEQUENCE [LARGE SCALE GENOMIC DNA]</scope>
    <source>
        <strain evidence="12">EC202008001</strain>
        <tissue evidence="12">Blood</tissue>
    </source>
</reference>
<evidence type="ECO:0000256" key="11">
    <source>
        <dbReference type="SAM" id="Phobius"/>
    </source>
</evidence>
<evidence type="ECO:0000256" key="7">
    <source>
        <dbReference type="ARBA" id="ARBA00022949"/>
    </source>
</evidence>
<comment type="subcellular location">
    <subcellularLocation>
        <location evidence="1">Cell junction</location>
        <location evidence="1">Tight junction</location>
    </subcellularLocation>
    <subcellularLocation>
        <location evidence="2">Cell membrane</location>
        <topology evidence="2">Multi-pass membrane protein</topology>
    </subcellularLocation>
</comment>
<evidence type="ECO:0008006" key="14">
    <source>
        <dbReference type="Google" id="ProtNLM"/>
    </source>
</evidence>
<dbReference type="GO" id="GO:0005886">
    <property type="term" value="C:plasma membrane"/>
    <property type="evidence" value="ECO:0007669"/>
    <property type="project" value="UniProtKB-SubCell"/>
</dbReference>
<evidence type="ECO:0000256" key="3">
    <source>
        <dbReference type="ARBA" id="ARBA00008295"/>
    </source>
</evidence>
<feature type="transmembrane region" description="Helical" evidence="11">
    <location>
        <begin position="111"/>
        <end position="132"/>
    </location>
</feature>
<name>A0A9D3NIP2_9TELE</name>
<dbReference type="InterPro" id="IPR004031">
    <property type="entry name" value="PMP22/EMP/MP20/Claudin"/>
</dbReference>
<dbReference type="PANTHER" id="PTHR12002">
    <property type="entry name" value="CLAUDIN"/>
    <property type="match status" value="1"/>
</dbReference>
<evidence type="ECO:0000256" key="1">
    <source>
        <dbReference type="ARBA" id="ARBA00004435"/>
    </source>
</evidence>
<feature type="compositionally biased region" description="Polar residues" evidence="10">
    <location>
        <begin position="252"/>
        <end position="268"/>
    </location>
</feature>
<keyword evidence="4" id="KW-0796">Tight junction</keyword>
<comment type="similarity">
    <text evidence="3">Belongs to the claudin family.</text>
</comment>
<evidence type="ECO:0000256" key="9">
    <source>
        <dbReference type="ARBA" id="ARBA00023136"/>
    </source>
</evidence>
<dbReference type="GO" id="GO:0005923">
    <property type="term" value="C:bicellular tight junction"/>
    <property type="evidence" value="ECO:0007669"/>
    <property type="project" value="UniProtKB-SubCell"/>
</dbReference>
<feature type="region of interest" description="Disordered" evidence="10">
    <location>
        <begin position="226"/>
        <end position="300"/>
    </location>
</feature>
<keyword evidence="7" id="KW-0965">Cell junction</keyword>
<feature type="transmembrane region" description="Helical" evidence="11">
    <location>
        <begin position="144"/>
        <end position="169"/>
    </location>
</feature>
<accession>A0A9D3NIP2</accession>
<evidence type="ECO:0000256" key="10">
    <source>
        <dbReference type="SAM" id="MobiDB-lite"/>
    </source>
</evidence>